<keyword evidence="8" id="KW-1185">Reference proteome</keyword>
<sequence>MNQTIETMLNHRSVRKFKEENLSPEQIQMIVEAAQMASTSSFIQAYSIIGVTDPEKKKKLAKLAGGQDYVSESGHFFVFCADLYRHSLIGKWENADVDDSIMSMEKFMVSVIDASLAAQNAAVAAESMGLGICYIGGLRNNLPEVSELLETPEHVIPLFGLTVGVPDQKTAVKPRMPFQSIYHENSYRHQKDTVKQEMNEYNEAISAYYHERTAGKRSDKWTEQMAKMLQRKSRMYMKEFVEGKNFAKK</sequence>
<dbReference type="CDD" id="cd02146">
    <property type="entry name" value="NfsA-like"/>
    <property type="match status" value="1"/>
</dbReference>
<dbReference type="Proteomes" id="UP000031449">
    <property type="component" value="Chromosome"/>
</dbReference>
<dbReference type="Gene3D" id="3.40.109.10">
    <property type="entry name" value="NADH Oxidase"/>
    <property type="match status" value="1"/>
</dbReference>
<keyword evidence="2 5" id="KW-0285">Flavoprotein</keyword>
<protein>
    <submittedName>
        <fullName evidence="7">FMN reductase</fullName>
    </submittedName>
</protein>
<dbReference type="InterPro" id="IPR000415">
    <property type="entry name" value="Nitroreductase-like"/>
</dbReference>
<keyword evidence="3 5" id="KW-0288">FMN</keyword>
<gene>
    <name evidence="7" type="ORF">JMA_12770</name>
</gene>
<feature type="domain" description="Nitroreductase" evidence="6">
    <location>
        <begin position="10"/>
        <end position="164"/>
    </location>
</feature>
<keyword evidence="4 5" id="KW-0560">Oxidoreductase</keyword>
<dbReference type="EMBL" id="CP009416">
    <property type="protein sequence ID" value="AJD90594.1"/>
    <property type="molecule type" value="Genomic_DNA"/>
</dbReference>
<dbReference type="NCBIfam" id="NF008033">
    <property type="entry name" value="PRK10765.1"/>
    <property type="match status" value="1"/>
</dbReference>
<evidence type="ECO:0000313" key="8">
    <source>
        <dbReference type="Proteomes" id="UP000031449"/>
    </source>
</evidence>
<organism evidence="7 8">
    <name type="scientific">Jeotgalibacillus malaysiensis</name>
    <dbReference type="NCBI Taxonomy" id="1508404"/>
    <lineage>
        <taxon>Bacteria</taxon>
        <taxon>Bacillati</taxon>
        <taxon>Bacillota</taxon>
        <taxon>Bacilli</taxon>
        <taxon>Bacillales</taxon>
        <taxon>Caryophanaceae</taxon>
        <taxon>Jeotgalibacillus</taxon>
    </lineage>
</organism>
<evidence type="ECO:0000256" key="4">
    <source>
        <dbReference type="ARBA" id="ARBA00023002"/>
    </source>
</evidence>
<name>A0A0B5AR78_9BACL</name>
<dbReference type="OrthoDB" id="9775805at2"/>
<reference evidence="7 8" key="1">
    <citation type="submission" date="2014-08" db="EMBL/GenBank/DDBJ databases">
        <title>Complete genome of a marine bacteria Jeotgalibacillus malaysiensis.</title>
        <authorList>
            <person name="Yaakop A.S."/>
            <person name="Chan K.-G."/>
            <person name="Goh K.M."/>
        </authorList>
    </citation>
    <scope>NUCLEOTIDE SEQUENCE [LARGE SCALE GENOMIC DNA]</scope>
    <source>
        <strain evidence="7 8">D5</strain>
    </source>
</reference>
<evidence type="ECO:0000256" key="2">
    <source>
        <dbReference type="ARBA" id="ARBA00022630"/>
    </source>
</evidence>
<dbReference type="SUPFAM" id="SSF55469">
    <property type="entry name" value="FMN-dependent nitroreductase-like"/>
    <property type="match status" value="1"/>
</dbReference>
<evidence type="ECO:0000256" key="1">
    <source>
        <dbReference type="ARBA" id="ARBA00008366"/>
    </source>
</evidence>
<dbReference type="Pfam" id="PF00881">
    <property type="entry name" value="Nitroreductase"/>
    <property type="match status" value="1"/>
</dbReference>
<evidence type="ECO:0000259" key="6">
    <source>
        <dbReference type="Pfam" id="PF00881"/>
    </source>
</evidence>
<dbReference type="HOGENOM" id="CLU_070764_0_0_9"/>
<dbReference type="InterPro" id="IPR016446">
    <property type="entry name" value="Flavin_OxRdtase_Frp"/>
</dbReference>
<evidence type="ECO:0000256" key="5">
    <source>
        <dbReference type="PIRNR" id="PIRNR005426"/>
    </source>
</evidence>
<evidence type="ECO:0000313" key="7">
    <source>
        <dbReference type="EMBL" id="AJD90594.1"/>
    </source>
</evidence>
<dbReference type="KEGG" id="jeo:JMA_12770"/>
<comment type="similarity">
    <text evidence="1 5">Belongs to the flavin oxidoreductase frp family.</text>
</comment>
<dbReference type="GO" id="GO:0016491">
    <property type="term" value="F:oxidoreductase activity"/>
    <property type="evidence" value="ECO:0007669"/>
    <property type="project" value="UniProtKB-UniRule"/>
</dbReference>
<dbReference type="STRING" id="1508404.JMA_12770"/>
<dbReference type="PIRSF" id="PIRSF005426">
    <property type="entry name" value="Frp"/>
    <property type="match status" value="1"/>
</dbReference>
<dbReference type="PANTHER" id="PTHR43425:SF3">
    <property type="entry name" value="NADPH-DEPENDENT OXIDOREDUCTASE"/>
    <property type="match status" value="1"/>
</dbReference>
<keyword evidence="5" id="KW-0521">NADP</keyword>
<accession>A0A0B5AR78</accession>
<dbReference type="AlphaFoldDB" id="A0A0B5AR78"/>
<proteinExistence type="inferred from homology"/>
<dbReference type="BioCyc" id="JESP1508404:G14D9-10531-MONOMER"/>
<evidence type="ECO:0000256" key="3">
    <source>
        <dbReference type="ARBA" id="ARBA00022643"/>
    </source>
</evidence>
<dbReference type="InterPro" id="IPR029479">
    <property type="entry name" value="Nitroreductase"/>
</dbReference>
<dbReference type="PANTHER" id="PTHR43425">
    <property type="entry name" value="OXYGEN-INSENSITIVE NADPH NITROREDUCTASE"/>
    <property type="match status" value="1"/>
</dbReference>